<keyword evidence="7 15" id="KW-0548">Nucleotidyltransferase</keyword>
<evidence type="ECO:0000256" key="5">
    <source>
        <dbReference type="ARBA" id="ARBA00022643"/>
    </source>
</evidence>
<keyword evidence="12" id="KW-0511">Multifunctional enzyme</keyword>
<reference evidence="17 18" key="1">
    <citation type="submission" date="2019-11" db="EMBL/GenBank/DDBJ databases">
        <title>The genome sequence of Methylocystis heyeri.</title>
        <authorList>
            <person name="Oshkin I.Y."/>
            <person name="Miroshnikov K."/>
            <person name="Dedysh S.N."/>
        </authorList>
    </citation>
    <scope>NUCLEOTIDE SEQUENCE [LARGE SCALE GENOMIC DNA]</scope>
    <source>
        <strain evidence="17 18">H2</strain>
    </source>
</reference>
<evidence type="ECO:0000259" key="16">
    <source>
        <dbReference type="SMART" id="SM00904"/>
    </source>
</evidence>
<dbReference type="EC" id="2.7.1.26" evidence="15"/>
<keyword evidence="4 15" id="KW-0285">Flavoprotein</keyword>
<evidence type="ECO:0000256" key="13">
    <source>
        <dbReference type="ARBA" id="ARBA00047880"/>
    </source>
</evidence>
<organism evidence="17 18">
    <name type="scientific">Methylocystis heyeri</name>
    <dbReference type="NCBI Taxonomy" id="391905"/>
    <lineage>
        <taxon>Bacteria</taxon>
        <taxon>Pseudomonadati</taxon>
        <taxon>Pseudomonadota</taxon>
        <taxon>Alphaproteobacteria</taxon>
        <taxon>Hyphomicrobiales</taxon>
        <taxon>Methylocystaceae</taxon>
        <taxon>Methylocystis</taxon>
    </lineage>
</organism>
<comment type="catalytic activity">
    <reaction evidence="14 15">
        <text>FMN + ATP + H(+) = FAD + diphosphate</text>
        <dbReference type="Rhea" id="RHEA:17237"/>
        <dbReference type="ChEBI" id="CHEBI:15378"/>
        <dbReference type="ChEBI" id="CHEBI:30616"/>
        <dbReference type="ChEBI" id="CHEBI:33019"/>
        <dbReference type="ChEBI" id="CHEBI:57692"/>
        <dbReference type="ChEBI" id="CHEBI:58210"/>
        <dbReference type="EC" id="2.7.7.2"/>
    </reaction>
</comment>
<feature type="domain" description="Riboflavin kinase" evidence="16">
    <location>
        <begin position="194"/>
        <end position="317"/>
    </location>
</feature>
<evidence type="ECO:0000256" key="15">
    <source>
        <dbReference type="PIRNR" id="PIRNR004491"/>
    </source>
</evidence>
<evidence type="ECO:0000256" key="8">
    <source>
        <dbReference type="ARBA" id="ARBA00022741"/>
    </source>
</evidence>
<dbReference type="InterPro" id="IPR002606">
    <property type="entry name" value="Riboflavin_kinase_bac"/>
</dbReference>
<comment type="function">
    <text evidence="1">Catalyzes the phosphorylation of riboflavin to FMN followed by the adenylation of FMN to FAD.</text>
</comment>
<evidence type="ECO:0000313" key="18">
    <source>
        <dbReference type="Proteomes" id="UP000309061"/>
    </source>
</evidence>
<dbReference type="Pfam" id="PF01687">
    <property type="entry name" value="Flavokinase"/>
    <property type="match status" value="1"/>
</dbReference>
<keyword evidence="11 15" id="KW-0067">ATP-binding</keyword>
<dbReference type="SUPFAM" id="SSF52374">
    <property type="entry name" value="Nucleotidylyl transferase"/>
    <property type="match status" value="1"/>
</dbReference>
<gene>
    <name evidence="17" type="ORF">H2LOC_015215</name>
</gene>
<dbReference type="GO" id="GO:0003919">
    <property type="term" value="F:FMN adenylyltransferase activity"/>
    <property type="evidence" value="ECO:0007669"/>
    <property type="project" value="UniProtKB-UniRule"/>
</dbReference>
<dbReference type="InterPro" id="IPR015864">
    <property type="entry name" value="FAD_synthase"/>
</dbReference>
<dbReference type="FunFam" id="2.40.30.30:FF:000003">
    <property type="entry name" value="Riboflavin biosynthesis protein"/>
    <property type="match status" value="1"/>
</dbReference>
<keyword evidence="9 15" id="KW-0418">Kinase</keyword>
<dbReference type="Gene3D" id="2.40.30.30">
    <property type="entry name" value="Riboflavin kinase-like"/>
    <property type="match status" value="1"/>
</dbReference>
<dbReference type="GO" id="GO:0009231">
    <property type="term" value="P:riboflavin biosynthetic process"/>
    <property type="evidence" value="ECO:0007669"/>
    <property type="project" value="InterPro"/>
</dbReference>
<evidence type="ECO:0000256" key="12">
    <source>
        <dbReference type="ARBA" id="ARBA00023268"/>
    </source>
</evidence>
<dbReference type="GO" id="GO:0009398">
    <property type="term" value="P:FMN biosynthetic process"/>
    <property type="evidence" value="ECO:0007669"/>
    <property type="project" value="UniProtKB-UniRule"/>
</dbReference>
<dbReference type="FunFam" id="3.40.50.620:FF:000021">
    <property type="entry name" value="Riboflavin biosynthesis protein"/>
    <property type="match status" value="1"/>
</dbReference>
<evidence type="ECO:0000256" key="2">
    <source>
        <dbReference type="ARBA" id="ARBA00004726"/>
    </source>
</evidence>
<evidence type="ECO:0000256" key="11">
    <source>
        <dbReference type="ARBA" id="ARBA00022840"/>
    </source>
</evidence>
<evidence type="ECO:0000256" key="6">
    <source>
        <dbReference type="ARBA" id="ARBA00022679"/>
    </source>
</evidence>
<evidence type="ECO:0000256" key="14">
    <source>
        <dbReference type="ARBA" id="ARBA00049494"/>
    </source>
</evidence>
<dbReference type="InterPro" id="IPR023468">
    <property type="entry name" value="Riboflavin_kinase"/>
</dbReference>
<dbReference type="NCBIfam" id="NF004160">
    <property type="entry name" value="PRK05627.1-3"/>
    <property type="match status" value="1"/>
</dbReference>
<dbReference type="GO" id="GO:0006747">
    <property type="term" value="P:FAD biosynthetic process"/>
    <property type="evidence" value="ECO:0007669"/>
    <property type="project" value="UniProtKB-UniRule"/>
</dbReference>
<dbReference type="EMBL" id="CP046052">
    <property type="protein sequence ID" value="QGM46933.1"/>
    <property type="molecule type" value="Genomic_DNA"/>
</dbReference>
<dbReference type="UniPathway" id="UPA00276">
    <property type="reaction ID" value="UER00406"/>
</dbReference>
<keyword evidence="10 15" id="KW-0274">FAD</keyword>
<comment type="pathway">
    <text evidence="2 15">Cofactor biosynthesis; FAD biosynthesis; FAD from FMN: step 1/1.</text>
</comment>
<dbReference type="InterPro" id="IPR023465">
    <property type="entry name" value="Riboflavin_kinase_dom_sf"/>
</dbReference>
<evidence type="ECO:0000256" key="1">
    <source>
        <dbReference type="ARBA" id="ARBA00002121"/>
    </source>
</evidence>
<evidence type="ECO:0000256" key="10">
    <source>
        <dbReference type="ARBA" id="ARBA00022827"/>
    </source>
</evidence>
<dbReference type="GO" id="GO:0005524">
    <property type="term" value="F:ATP binding"/>
    <property type="evidence" value="ECO:0007669"/>
    <property type="project" value="UniProtKB-UniRule"/>
</dbReference>
<evidence type="ECO:0000256" key="9">
    <source>
        <dbReference type="ARBA" id="ARBA00022777"/>
    </source>
</evidence>
<dbReference type="SUPFAM" id="SSF82114">
    <property type="entry name" value="Riboflavin kinase-like"/>
    <property type="match status" value="1"/>
</dbReference>
<dbReference type="KEGG" id="mhey:H2LOC_015215"/>
<accession>A0A6B8KK14</accession>
<comment type="catalytic activity">
    <reaction evidence="13 15">
        <text>riboflavin + ATP = FMN + ADP + H(+)</text>
        <dbReference type="Rhea" id="RHEA:14357"/>
        <dbReference type="ChEBI" id="CHEBI:15378"/>
        <dbReference type="ChEBI" id="CHEBI:30616"/>
        <dbReference type="ChEBI" id="CHEBI:57986"/>
        <dbReference type="ChEBI" id="CHEBI:58210"/>
        <dbReference type="ChEBI" id="CHEBI:456216"/>
        <dbReference type="EC" id="2.7.1.26"/>
    </reaction>
</comment>
<dbReference type="SMART" id="SM00904">
    <property type="entry name" value="Flavokinase"/>
    <property type="match status" value="1"/>
</dbReference>
<keyword evidence="6 15" id="KW-0808">Transferase</keyword>
<evidence type="ECO:0000313" key="17">
    <source>
        <dbReference type="EMBL" id="QGM46933.1"/>
    </source>
</evidence>
<comment type="similarity">
    <text evidence="15">Belongs to the ribF family.</text>
</comment>
<sequence length="319" mass="34511">MPDAAHQFIVARDPASPPPGLEGAVLALGNFDGLHRGHKGVIARAKALARRLGKPCAVLTFEPHPADFFAGRRVIFRLTPLDAKAALLFRLGLDGMIIMSFDAGFAALTAEQFTCDILSQRLGASAVVAGYDFRFGAKRRGDAEFLQREGARLGFAVEIVERISNDEAGSLDAVSSTATREALERGDVGLARSLLGNPYFIEGDVIHGEKRGRKLGFPTANIALDPSNRLRFGVYAVTLEARGVVHQGVASFGRRPTFDDGAPLLEVFVFDFSGDLYDQRVEVVFYGFIRGEEKFAGVDELVARMKLDAAEAKEILARG</sequence>
<evidence type="ECO:0000256" key="4">
    <source>
        <dbReference type="ARBA" id="ARBA00022630"/>
    </source>
</evidence>
<keyword evidence="8 15" id="KW-0547">Nucleotide-binding</keyword>
<dbReference type="UniPathway" id="UPA00277">
    <property type="reaction ID" value="UER00407"/>
</dbReference>
<dbReference type="Pfam" id="PF06574">
    <property type="entry name" value="FAD_syn"/>
    <property type="match status" value="1"/>
</dbReference>
<proteinExistence type="inferred from homology"/>
<dbReference type="OrthoDB" id="9803667at2"/>
<evidence type="ECO:0000256" key="7">
    <source>
        <dbReference type="ARBA" id="ARBA00022695"/>
    </source>
</evidence>
<evidence type="ECO:0000256" key="3">
    <source>
        <dbReference type="ARBA" id="ARBA00005201"/>
    </source>
</evidence>
<dbReference type="Proteomes" id="UP000309061">
    <property type="component" value="Chromosome"/>
</dbReference>
<dbReference type="NCBIfam" id="TIGR00083">
    <property type="entry name" value="ribF"/>
    <property type="match status" value="1"/>
</dbReference>
<dbReference type="AlphaFoldDB" id="A0A6B8KK14"/>
<protein>
    <recommendedName>
        <fullName evidence="15">Riboflavin biosynthesis protein</fullName>
    </recommendedName>
    <domain>
        <recommendedName>
            <fullName evidence="15">Riboflavin kinase</fullName>
            <ecNumber evidence="15">2.7.1.26</ecNumber>
        </recommendedName>
        <alternativeName>
            <fullName evidence="15">Flavokinase</fullName>
        </alternativeName>
    </domain>
    <domain>
        <recommendedName>
            <fullName evidence="15">FMN adenylyltransferase</fullName>
            <ecNumber evidence="15">2.7.7.2</ecNumber>
        </recommendedName>
        <alternativeName>
            <fullName evidence="15">FAD pyrophosphorylase</fullName>
        </alternativeName>
        <alternativeName>
            <fullName evidence="15">FAD synthase</fullName>
        </alternativeName>
    </domain>
</protein>
<dbReference type="GO" id="GO:0008531">
    <property type="term" value="F:riboflavin kinase activity"/>
    <property type="evidence" value="ECO:0007669"/>
    <property type="project" value="UniProtKB-UniRule"/>
</dbReference>
<dbReference type="Gene3D" id="3.40.50.620">
    <property type="entry name" value="HUPs"/>
    <property type="match status" value="1"/>
</dbReference>
<dbReference type="PANTHER" id="PTHR22749:SF6">
    <property type="entry name" value="RIBOFLAVIN KINASE"/>
    <property type="match status" value="1"/>
</dbReference>
<dbReference type="PANTHER" id="PTHR22749">
    <property type="entry name" value="RIBOFLAVIN KINASE/FMN ADENYLYLTRANSFERASE"/>
    <property type="match status" value="1"/>
</dbReference>
<keyword evidence="18" id="KW-1185">Reference proteome</keyword>
<dbReference type="InterPro" id="IPR015865">
    <property type="entry name" value="Riboflavin_kinase_bac/euk"/>
</dbReference>
<dbReference type="CDD" id="cd02064">
    <property type="entry name" value="FAD_synthetase_N"/>
    <property type="match status" value="1"/>
</dbReference>
<comment type="pathway">
    <text evidence="3 15">Cofactor biosynthesis; FMN biosynthesis; FMN from riboflavin (ATP route): step 1/1.</text>
</comment>
<keyword evidence="5 15" id="KW-0288">FMN</keyword>
<name>A0A6B8KK14_9HYPH</name>
<dbReference type="PIRSF" id="PIRSF004491">
    <property type="entry name" value="FAD_Synth"/>
    <property type="match status" value="1"/>
</dbReference>
<dbReference type="InterPro" id="IPR014729">
    <property type="entry name" value="Rossmann-like_a/b/a_fold"/>
</dbReference>
<dbReference type="RefSeq" id="WP_136497819.1">
    <property type="nucleotide sequence ID" value="NZ_CP046052.1"/>
</dbReference>
<dbReference type="EC" id="2.7.7.2" evidence="15"/>